<evidence type="ECO:0000313" key="7">
    <source>
        <dbReference type="EMBL" id="CAH0475584.1"/>
    </source>
</evidence>
<feature type="coiled-coil region" evidence="4">
    <location>
        <begin position="777"/>
        <end position="804"/>
    </location>
</feature>
<protein>
    <recommendedName>
        <fullName evidence="2">Structural maintenance of chromosomes protein 5</fullName>
    </recommendedName>
</protein>
<proteinExistence type="inferred from homology"/>
<dbReference type="GO" id="GO:0000724">
    <property type="term" value="P:double-strand break repair via homologous recombination"/>
    <property type="evidence" value="ECO:0007669"/>
    <property type="project" value="TreeGrafter"/>
</dbReference>
<evidence type="ECO:0000313" key="9">
    <source>
        <dbReference type="Proteomes" id="UP001158986"/>
    </source>
</evidence>
<name>A0AAU9KTP9_9STRA</name>
<comment type="caution">
    <text evidence="7">The sequence shown here is derived from an EMBL/GenBank/DDBJ whole genome shotgun (WGS) entry which is preliminary data.</text>
</comment>
<dbReference type="GO" id="GO:0005634">
    <property type="term" value="C:nucleus"/>
    <property type="evidence" value="ECO:0007669"/>
    <property type="project" value="TreeGrafter"/>
</dbReference>
<dbReference type="Proteomes" id="UP001160483">
    <property type="component" value="Unassembled WGS sequence"/>
</dbReference>
<evidence type="ECO:0000313" key="8">
    <source>
        <dbReference type="EMBL" id="CAH0515491.1"/>
    </source>
</evidence>
<dbReference type="PANTHER" id="PTHR45916:SF1">
    <property type="entry name" value="STRUCTURAL MAINTENANCE OF CHROMOSOMES PROTEIN 5"/>
    <property type="match status" value="1"/>
</dbReference>
<dbReference type="EMBL" id="CAKLCB010000112">
    <property type="protein sequence ID" value="CAH0515491.1"/>
    <property type="molecule type" value="Genomic_DNA"/>
</dbReference>
<keyword evidence="3 4" id="KW-0175">Coiled coil</keyword>
<feature type="coiled-coil region" evidence="4">
    <location>
        <begin position="640"/>
        <end position="677"/>
    </location>
</feature>
<keyword evidence="9" id="KW-1185">Reference proteome</keyword>
<evidence type="ECO:0000259" key="6">
    <source>
        <dbReference type="Pfam" id="PF02463"/>
    </source>
</evidence>
<dbReference type="EMBL" id="CAKKTJ010000128">
    <property type="protein sequence ID" value="CAH0475584.1"/>
    <property type="molecule type" value="Genomic_DNA"/>
</dbReference>
<dbReference type="AlphaFoldDB" id="A0AAU9KTP9"/>
<feature type="coiled-coil region" evidence="4">
    <location>
        <begin position="200"/>
        <end position="420"/>
    </location>
</feature>
<evidence type="ECO:0000256" key="1">
    <source>
        <dbReference type="ARBA" id="ARBA00010171"/>
    </source>
</evidence>
<comment type="similarity">
    <text evidence="1">Belongs to the SMC family. SMC5 subfamily.</text>
</comment>
<dbReference type="InterPro" id="IPR027417">
    <property type="entry name" value="P-loop_NTPase"/>
</dbReference>
<accession>A0AAU9KTP9</accession>
<gene>
    <name evidence="8" type="ORF">PBS001_LOCUS2201</name>
    <name evidence="7" type="ORF">PBS003_LOCUS2397</name>
</gene>
<dbReference type="PANTHER" id="PTHR45916">
    <property type="entry name" value="STRUCTURAL MAINTENANCE OF CHROMOSOMES PROTEIN 5"/>
    <property type="match status" value="1"/>
</dbReference>
<evidence type="ECO:0000256" key="4">
    <source>
        <dbReference type="SAM" id="Coils"/>
    </source>
</evidence>
<dbReference type="Gene3D" id="3.40.50.300">
    <property type="entry name" value="P-loop containing nucleotide triphosphate hydrolases"/>
    <property type="match status" value="2"/>
</dbReference>
<dbReference type="GO" id="GO:0030915">
    <property type="term" value="C:Smc5-Smc6 complex"/>
    <property type="evidence" value="ECO:0007669"/>
    <property type="project" value="TreeGrafter"/>
</dbReference>
<dbReference type="InterPro" id="IPR003395">
    <property type="entry name" value="RecF/RecN/SMC_N"/>
</dbReference>
<feature type="domain" description="RecF/RecN/SMC N-terminal" evidence="6">
    <location>
        <begin position="25"/>
        <end position="1007"/>
    </location>
</feature>
<feature type="region of interest" description="Disordered" evidence="5">
    <location>
        <begin position="1060"/>
        <end position="1079"/>
    </location>
</feature>
<evidence type="ECO:0000256" key="3">
    <source>
        <dbReference type="ARBA" id="ARBA00023054"/>
    </source>
</evidence>
<dbReference type="Proteomes" id="UP001158986">
    <property type="component" value="Unassembled WGS sequence"/>
</dbReference>
<dbReference type="SUPFAM" id="SSF52540">
    <property type="entry name" value="P-loop containing nucleoside triphosphate hydrolases"/>
    <property type="match status" value="2"/>
</dbReference>
<dbReference type="GO" id="GO:0003697">
    <property type="term" value="F:single-stranded DNA binding"/>
    <property type="evidence" value="ECO:0007669"/>
    <property type="project" value="TreeGrafter"/>
</dbReference>
<sequence>MNVRQTDVDDTQSSQGSDEFVNGSIFRIKLHNFLTYLDAEFYPGPRLNLILGPNGTGKSSIVCALCVGLAGSTRLLGRADKVGQFVRHEKESGYTEIELYFEQGNQIIRRTIFRDNKSTWQVNGKDSTLKNVVGIMEAAKIQIDNLCQFLPQDKVGEFSRMNSIQLLKATENAMADTDLAAKHEEIIQLQHSLSDKGRQLEHARTALEMKKSENAQREKEVERIEDYEARIAETAVMEKKCLWLEFEEAKHEVQELKEEKKRYKDAIAIERKEKVDPLADLLKKESIKLENVKTEKADVDDEKRQLIENIRQEKSHIDIMESAQDQTSMDVKELRTQHVATRRRLERLERDAVEWKKEREGMADDADLKLQKERLEKQQRAKDLEEMEIRSKRESRARELSYMENEQMKVKSKLEKLENEDFQRRLALQRADPECIRAADWVKNNPHRLKRKVWGPIALEIKLNETMHAKYIEDTLPKWLLGALVTECYDDYNTILRELKSENFDRCIKASVLNVEGGRCHAIVRPYSNDKMNDFRKQYGMTCFLDELVTAPDIVHEALRVHGGLHTVMVGSQQTEDIINRGGNLFSEIASAERKAAFVTPYKKYVTSVSKYGNRNVTTRTNDLLNPRLLATSTSNEDEKTEMKKKLDDLSSRSRSIQEEIIDLKEQEKTYAEEKRKAQYCIAEIRSQRKTIIRLDDKIAESDNKLYSLKSELAQDLSKKEEVLTRKLKHQASKQAQQIKRWLQLLRDLHKVCAREACLSLQLGTQQVRVDFTDKYLKQTEATLQNLRDAYKLAKENLVTVARKAMSLKYKAEKEAPWDVYEKRFNELPDDLDALQGKIENNKAALECFRGDRSIRELYERVRDEIRDDEVRLAELESCVTQSEDKISGIKEQWHAKLKEVVQHIDSSFGEFFKDIGCVGEIVLDDENPDVAKWGIQRRAQFRKNAKLSTMTAEEQSGGEKSVGTIMYLMALQGLTKCPFRVVDEINQGMDVYNERKVFQRITKSSCGSKLPQYFLITPKLITGLTYHRDTKVMIILNGPYNKIQQEMWDPNRFIACGKQTKRKSGGIVNGSSKKRTRA</sequence>
<evidence type="ECO:0000256" key="5">
    <source>
        <dbReference type="SAM" id="MobiDB-lite"/>
    </source>
</evidence>
<evidence type="ECO:0000256" key="2">
    <source>
        <dbReference type="ARBA" id="ARBA00018687"/>
    </source>
</evidence>
<reference evidence="7 9" key="1">
    <citation type="submission" date="2021-11" db="EMBL/GenBank/DDBJ databases">
        <authorList>
            <person name="Islam A."/>
            <person name="Islam S."/>
            <person name="Flora M.S."/>
            <person name="Rahman M."/>
            <person name="Ziaur R.M."/>
            <person name="Epstein J.H."/>
            <person name="Hassan M."/>
            <person name="Klassen M."/>
            <person name="Woodard K."/>
            <person name="Webb A."/>
            <person name="Webby R.J."/>
            <person name="El Zowalaty M.E."/>
        </authorList>
    </citation>
    <scope>NUCLEOTIDE SEQUENCE</scope>
    <source>
        <strain evidence="8">Pbs1</strain>
        <strain evidence="7">Pbs3</strain>
    </source>
</reference>
<evidence type="ECO:0000313" key="10">
    <source>
        <dbReference type="Proteomes" id="UP001160483"/>
    </source>
</evidence>
<organism evidence="7 10">
    <name type="scientific">Peronospora belbahrii</name>
    <dbReference type="NCBI Taxonomy" id="622444"/>
    <lineage>
        <taxon>Eukaryota</taxon>
        <taxon>Sar</taxon>
        <taxon>Stramenopiles</taxon>
        <taxon>Oomycota</taxon>
        <taxon>Peronosporomycetes</taxon>
        <taxon>Peronosporales</taxon>
        <taxon>Peronosporaceae</taxon>
        <taxon>Peronospora</taxon>
    </lineage>
</organism>
<dbReference type="Pfam" id="PF02463">
    <property type="entry name" value="SMC_N"/>
    <property type="match status" value="1"/>
</dbReference>